<organism evidence="1 2">
    <name type="scientific">Lojkania enalia</name>
    <dbReference type="NCBI Taxonomy" id="147567"/>
    <lineage>
        <taxon>Eukaryota</taxon>
        <taxon>Fungi</taxon>
        <taxon>Dikarya</taxon>
        <taxon>Ascomycota</taxon>
        <taxon>Pezizomycotina</taxon>
        <taxon>Dothideomycetes</taxon>
        <taxon>Pleosporomycetidae</taxon>
        <taxon>Pleosporales</taxon>
        <taxon>Pleosporales incertae sedis</taxon>
        <taxon>Lojkania</taxon>
    </lineage>
</organism>
<accession>A0A9P4K2F7</accession>
<sequence>MNKSSIIFSKHNLCLGPTLPTGYSSSSCDQILCSDRQDLWDVKPETYLFDEEKAASAKGHNWDNEETGWMLNCALLELARAIIDDEYGRHLNAKPRAVFFWCVVGPNRTD</sequence>
<dbReference type="Proteomes" id="UP000800093">
    <property type="component" value="Unassembled WGS sequence"/>
</dbReference>
<keyword evidence="2" id="KW-1185">Reference proteome</keyword>
<dbReference type="PROSITE" id="PS51257">
    <property type="entry name" value="PROKAR_LIPOPROTEIN"/>
    <property type="match status" value="1"/>
</dbReference>
<reference evidence="2" key="1">
    <citation type="journal article" date="2020" name="Stud. Mycol.">
        <title>101 Dothideomycetes genomes: A test case for predicting lifestyles and emergence of pathogens.</title>
        <authorList>
            <person name="Haridas S."/>
            <person name="Albert R."/>
            <person name="Binder M."/>
            <person name="Bloem J."/>
            <person name="LaButti K."/>
            <person name="Salamov A."/>
            <person name="Andreopoulos B."/>
            <person name="Baker S."/>
            <person name="Barry K."/>
            <person name="Bills G."/>
            <person name="Bluhm B."/>
            <person name="Cannon C."/>
            <person name="Castanera R."/>
            <person name="Culley D."/>
            <person name="Daum C."/>
            <person name="Ezra D."/>
            <person name="Gonzalez J."/>
            <person name="Henrissat B."/>
            <person name="Kuo A."/>
            <person name="Liang C."/>
            <person name="Lipzen A."/>
            <person name="Lutzoni F."/>
            <person name="Magnuson J."/>
            <person name="Mondo S."/>
            <person name="Nolan M."/>
            <person name="Ohm R."/>
            <person name="Pangilinan J."/>
            <person name="Park H.-J."/>
            <person name="Ramirez L."/>
            <person name="Alfaro M."/>
            <person name="Sun H."/>
            <person name="Tritt A."/>
            <person name="Yoshinaga Y."/>
            <person name="Zwiers L.-H."/>
            <person name="Turgeon B."/>
            <person name="Goodwin S."/>
            <person name="Spatafora J."/>
            <person name="Crous P."/>
            <person name="Grigoriev I."/>
        </authorList>
    </citation>
    <scope>NUCLEOTIDE SEQUENCE [LARGE SCALE GENOMIC DNA]</scope>
    <source>
        <strain evidence="2">CBS 304.66</strain>
    </source>
</reference>
<proteinExistence type="predicted"/>
<name>A0A9P4K2F7_9PLEO</name>
<dbReference type="EMBL" id="ML986705">
    <property type="protein sequence ID" value="KAF2259578.1"/>
    <property type="molecule type" value="Genomic_DNA"/>
</dbReference>
<evidence type="ECO:0000313" key="1">
    <source>
        <dbReference type="EMBL" id="KAF2259578.1"/>
    </source>
</evidence>
<dbReference type="AlphaFoldDB" id="A0A9P4K2F7"/>
<gene>
    <name evidence="1" type="ORF">CC78DRAFT_536949</name>
</gene>
<protein>
    <submittedName>
        <fullName evidence="1">Uncharacterized protein</fullName>
    </submittedName>
</protein>
<evidence type="ECO:0000313" key="2">
    <source>
        <dbReference type="Proteomes" id="UP000800093"/>
    </source>
</evidence>
<comment type="caution">
    <text evidence="1">The sequence shown here is derived from an EMBL/GenBank/DDBJ whole genome shotgun (WGS) entry which is preliminary data.</text>
</comment>